<dbReference type="Pfam" id="PF08240">
    <property type="entry name" value="ADH_N"/>
    <property type="match status" value="1"/>
</dbReference>
<comment type="cofactor">
    <cofactor evidence="1">
        <name>Zn(2+)</name>
        <dbReference type="ChEBI" id="CHEBI:29105"/>
    </cofactor>
</comment>
<evidence type="ECO:0000256" key="2">
    <source>
        <dbReference type="ARBA" id="ARBA00008072"/>
    </source>
</evidence>
<dbReference type="GO" id="GO:0005737">
    <property type="term" value="C:cytoplasm"/>
    <property type="evidence" value="ECO:0007669"/>
    <property type="project" value="TreeGrafter"/>
</dbReference>
<keyword evidence="9" id="KW-1185">Reference proteome</keyword>
<dbReference type="InterPro" id="IPR036291">
    <property type="entry name" value="NAD(P)-bd_dom_sf"/>
</dbReference>
<comment type="similarity">
    <text evidence="2">Belongs to the zinc-containing alcohol dehydrogenase family.</text>
</comment>
<dbReference type="Gene3D" id="3.90.180.10">
    <property type="entry name" value="Medium-chain alcohol dehydrogenases, catalytic domain"/>
    <property type="match status" value="1"/>
</dbReference>
<keyword evidence="4" id="KW-0862">Zinc</keyword>
<evidence type="ECO:0000259" key="7">
    <source>
        <dbReference type="SMART" id="SM00829"/>
    </source>
</evidence>
<keyword evidence="3" id="KW-0479">Metal-binding</keyword>
<keyword evidence="5" id="KW-0560">Oxidoreductase</keyword>
<feature type="domain" description="Enoyl reductase (ER)" evidence="7">
    <location>
        <begin position="38"/>
        <end position="377"/>
    </location>
</feature>
<dbReference type="Proteomes" id="UP001201980">
    <property type="component" value="Unassembled WGS sequence"/>
</dbReference>
<dbReference type="SMART" id="SM00829">
    <property type="entry name" value="PKS_ER"/>
    <property type="match status" value="1"/>
</dbReference>
<evidence type="ECO:0000256" key="3">
    <source>
        <dbReference type="ARBA" id="ARBA00022723"/>
    </source>
</evidence>
<organism evidence="8 9">
    <name type="scientific">Zalerion maritima</name>
    <dbReference type="NCBI Taxonomy" id="339359"/>
    <lineage>
        <taxon>Eukaryota</taxon>
        <taxon>Fungi</taxon>
        <taxon>Dikarya</taxon>
        <taxon>Ascomycota</taxon>
        <taxon>Pezizomycotina</taxon>
        <taxon>Sordariomycetes</taxon>
        <taxon>Lulworthiomycetidae</taxon>
        <taxon>Lulworthiales</taxon>
        <taxon>Lulworthiaceae</taxon>
        <taxon>Zalerion</taxon>
    </lineage>
</organism>
<dbReference type="GO" id="GO:0046872">
    <property type="term" value="F:metal ion binding"/>
    <property type="evidence" value="ECO:0007669"/>
    <property type="project" value="UniProtKB-KW"/>
</dbReference>
<dbReference type="InterPro" id="IPR013149">
    <property type="entry name" value="ADH-like_C"/>
</dbReference>
<name>A0AAD5RNC4_9PEZI</name>
<protein>
    <recommendedName>
        <fullName evidence="7">Enoyl reductase (ER) domain-containing protein</fullName>
    </recommendedName>
</protein>
<dbReference type="AlphaFoldDB" id="A0AAD5RNC4"/>
<comment type="caution">
    <text evidence="8">The sequence shown here is derived from an EMBL/GenBank/DDBJ whole genome shotgun (WGS) entry which is preliminary data.</text>
</comment>
<dbReference type="InterPro" id="IPR020843">
    <property type="entry name" value="ER"/>
</dbReference>
<dbReference type="InterPro" id="IPR013154">
    <property type="entry name" value="ADH-like_N"/>
</dbReference>
<dbReference type="PANTHER" id="PTHR42940:SF8">
    <property type="entry name" value="VACUOLAR PROTEIN SORTING-ASSOCIATED PROTEIN 11"/>
    <property type="match status" value="1"/>
</dbReference>
<evidence type="ECO:0000313" key="8">
    <source>
        <dbReference type="EMBL" id="KAJ2895270.1"/>
    </source>
</evidence>
<accession>A0AAD5RNC4</accession>
<dbReference type="GO" id="GO:0004022">
    <property type="term" value="F:alcohol dehydrogenase (NAD+) activity"/>
    <property type="evidence" value="ECO:0007669"/>
    <property type="project" value="TreeGrafter"/>
</dbReference>
<sequence length="380" mass="40311">MCSLAVINGSLNGNKISSNSNTVQMGSLSQIPKTMKAGQWDPVQKEVIISELPVPSPGPGEFLVKIHSASLCHSDMMSINQANASEGQKPVTLGHEGVGHIASFHPSARNKGFKEGDAVGFLYVRGVCFECEGCLTHNMLCTEKAPLLQGFGEIDGFFAEYALVDYHNAVVLDPKLWDLDRASAVFCAGITAFHSVDSSELSPGDWFGVVGAGGLGQLATQYAKAMGCKVAAIDIADENLAECKKQGADLIFNSMTNKNYAEELKKATGGGCKTVAVYTNAEPAFATATPLIKLGGILMVIGLPKSNAIPVNAMDIVLGKYRIKADSTSIPQRMVKATDFTAKHGIRPVVEVKGGLEALPGMIEDMMQGRVKGRTGVVFR</sequence>
<keyword evidence="6" id="KW-0520">NAD</keyword>
<dbReference type="InterPro" id="IPR011032">
    <property type="entry name" value="GroES-like_sf"/>
</dbReference>
<dbReference type="EMBL" id="JAKWBI020000415">
    <property type="protein sequence ID" value="KAJ2895270.1"/>
    <property type="molecule type" value="Genomic_DNA"/>
</dbReference>
<dbReference type="FunFam" id="3.40.50.720:FF:000039">
    <property type="entry name" value="Alcohol dehydrogenase AdhP"/>
    <property type="match status" value="1"/>
</dbReference>
<dbReference type="Pfam" id="PF00107">
    <property type="entry name" value="ADH_zinc_N"/>
    <property type="match status" value="1"/>
</dbReference>
<dbReference type="Gene3D" id="3.40.50.720">
    <property type="entry name" value="NAD(P)-binding Rossmann-like Domain"/>
    <property type="match status" value="1"/>
</dbReference>
<evidence type="ECO:0000256" key="1">
    <source>
        <dbReference type="ARBA" id="ARBA00001947"/>
    </source>
</evidence>
<proteinExistence type="inferred from homology"/>
<dbReference type="SUPFAM" id="SSF50129">
    <property type="entry name" value="GroES-like"/>
    <property type="match status" value="1"/>
</dbReference>
<reference evidence="8" key="1">
    <citation type="submission" date="2022-07" db="EMBL/GenBank/DDBJ databases">
        <title>Draft genome sequence of Zalerion maritima ATCC 34329, a (micro)plastics degrading marine fungus.</title>
        <authorList>
            <person name="Paco A."/>
            <person name="Goncalves M.F.M."/>
            <person name="Rocha-Santos T.A.P."/>
            <person name="Alves A."/>
        </authorList>
    </citation>
    <scope>NUCLEOTIDE SEQUENCE</scope>
    <source>
        <strain evidence="8">ATCC 34329</strain>
    </source>
</reference>
<gene>
    <name evidence="8" type="ORF">MKZ38_006735</name>
</gene>
<evidence type="ECO:0000256" key="6">
    <source>
        <dbReference type="ARBA" id="ARBA00023027"/>
    </source>
</evidence>
<evidence type="ECO:0000256" key="5">
    <source>
        <dbReference type="ARBA" id="ARBA00023002"/>
    </source>
</evidence>
<evidence type="ECO:0000256" key="4">
    <source>
        <dbReference type="ARBA" id="ARBA00022833"/>
    </source>
</evidence>
<evidence type="ECO:0000313" key="9">
    <source>
        <dbReference type="Proteomes" id="UP001201980"/>
    </source>
</evidence>
<dbReference type="SUPFAM" id="SSF51735">
    <property type="entry name" value="NAD(P)-binding Rossmann-fold domains"/>
    <property type="match status" value="1"/>
</dbReference>
<dbReference type="PANTHER" id="PTHR42940">
    <property type="entry name" value="ALCOHOL DEHYDROGENASE 1-RELATED"/>
    <property type="match status" value="1"/>
</dbReference>